<reference evidence="8 9" key="1">
    <citation type="submission" date="2021-01" db="EMBL/GenBank/DDBJ databases">
        <title>Genomic Encyclopedia of Type Strains, Phase IV (KMG-IV): sequencing the most valuable type-strain genomes for metagenomic binning, comparative biology and taxonomic classification.</title>
        <authorList>
            <person name="Goeker M."/>
        </authorList>
    </citation>
    <scope>NUCLEOTIDE SEQUENCE [LARGE SCALE GENOMIC DNA]</scope>
    <source>
        <strain evidence="8 9">DSM 24436</strain>
    </source>
</reference>
<keyword evidence="5 7" id="KW-1133">Transmembrane helix</keyword>
<keyword evidence="6 7" id="KW-0472">Membrane</keyword>
<evidence type="ECO:0000313" key="8">
    <source>
        <dbReference type="EMBL" id="MBM7561201.1"/>
    </source>
</evidence>
<evidence type="ECO:0000256" key="1">
    <source>
        <dbReference type="ARBA" id="ARBA00004651"/>
    </source>
</evidence>
<protein>
    <submittedName>
        <fullName evidence="8">Chromate transporter</fullName>
    </submittedName>
</protein>
<sequence>MRNYISIFWIFFKMSAVTFGGGYAMLPILEREIVEKRGWLSQEKIVDYYAISQGLPGIIAVNVAIFIGKEKKGVLGGVFAALGIVAPCLIIITLIATFLKNIEDQPIVRNAFAGISIGVSALILDAVIKLWKKAVVNRLGLMIFGIIFLAMIFTTISPVVFIAFASLVGLLSAKFTKGDSK</sequence>
<evidence type="ECO:0000256" key="7">
    <source>
        <dbReference type="SAM" id="Phobius"/>
    </source>
</evidence>
<feature type="transmembrane region" description="Helical" evidence="7">
    <location>
        <begin position="74"/>
        <end position="99"/>
    </location>
</feature>
<feature type="transmembrane region" description="Helical" evidence="7">
    <location>
        <begin position="46"/>
        <end position="68"/>
    </location>
</feature>
<dbReference type="PANTHER" id="PTHR43663:SF2">
    <property type="entry name" value="CHROMATE TRANSPORT PROTEIN-RELATED"/>
    <property type="match status" value="1"/>
</dbReference>
<feature type="transmembrane region" description="Helical" evidence="7">
    <location>
        <begin position="143"/>
        <end position="171"/>
    </location>
</feature>
<evidence type="ECO:0000256" key="4">
    <source>
        <dbReference type="ARBA" id="ARBA00022692"/>
    </source>
</evidence>
<dbReference type="Pfam" id="PF02417">
    <property type="entry name" value="Chromate_transp"/>
    <property type="match status" value="1"/>
</dbReference>
<evidence type="ECO:0000256" key="6">
    <source>
        <dbReference type="ARBA" id="ARBA00023136"/>
    </source>
</evidence>
<comment type="similarity">
    <text evidence="2">Belongs to the chromate ion transporter (CHR) (TC 2.A.51) family.</text>
</comment>
<comment type="caution">
    <text evidence="8">The sequence shown here is derived from an EMBL/GenBank/DDBJ whole genome shotgun (WGS) entry which is preliminary data.</text>
</comment>
<gene>
    <name evidence="8" type="ORF">JOC49_000718</name>
</gene>
<name>A0ABS2MP74_9FIRM</name>
<proteinExistence type="inferred from homology"/>
<dbReference type="InterPro" id="IPR003370">
    <property type="entry name" value="Chromate_transpt"/>
</dbReference>
<keyword evidence="3" id="KW-1003">Cell membrane</keyword>
<evidence type="ECO:0000256" key="5">
    <source>
        <dbReference type="ARBA" id="ARBA00022989"/>
    </source>
</evidence>
<evidence type="ECO:0000256" key="2">
    <source>
        <dbReference type="ARBA" id="ARBA00005262"/>
    </source>
</evidence>
<accession>A0ABS2MP74</accession>
<feature type="transmembrane region" description="Helical" evidence="7">
    <location>
        <begin position="111"/>
        <end position="131"/>
    </location>
</feature>
<evidence type="ECO:0000256" key="3">
    <source>
        <dbReference type="ARBA" id="ARBA00022475"/>
    </source>
</evidence>
<feature type="transmembrane region" description="Helical" evidence="7">
    <location>
        <begin position="6"/>
        <end position="26"/>
    </location>
</feature>
<dbReference type="InterPro" id="IPR052518">
    <property type="entry name" value="CHR_Transporter"/>
</dbReference>
<organism evidence="8 9">
    <name type="scientific">Fusibacter tunisiensis</name>
    <dbReference type="NCBI Taxonomy" id="1008308"/>
    <lineage>
        <taxon>Bacteria</taxon>
        <taxon>Bacillati</taxon>
        <taxon>Bacillota</taxon>
        <taxon>Clostridia</taxon>
        <taxon>Eubacteriales</taxon>
        <taxon>Eubacteriales Family XII. Incertae Sedis</taxon>
        <taxon>Fusibacter</taxon>
    </lineage>
</organism>
<dbReference type="PANTHER" id="PTHR43663">
    <property type="entry name" value="CHROMATE TRANSPORT PROTEIN-RELATED"/>
    <property type="match status" value="1"/>
</dbReference>
<keyword evidence="9" id="KW-1185">Reference proteome</keyword>
<dbReference type="Proteomes" id="UP000767854">
    <property type="component" value="Unassembled WGS sequence"/>
</dbReference>
<keyword evidence="4 7" id="KW-0812">Transmembrane</keyword>
<dbReference type="EMBL" id="JAFBDT010000003">
    <property type="protein sequence ID" value="MBM7561201.1"/>
    <property type="molecule type" value="Genomic_DNA"/>
</dbReference>
<dbReference type="RefSeq" id="WP_204662413.1">
    <property type="nucleotide sequence ID" value="NZ_JAFBDT010000003.1"/>
</dbReference>
<evidence type="ECO:0000313" key="9">
    <source>
        <dbReference type="Proteomes" id="UP000767854"/>
    </source>
</evidence>
<comment type="subcellular location">
    <subcellularLocation>
        <location evidence="1">Cell membrane</location>
        <topology evidence="1">Multi-pass membrane protein</topology>
    </subcellularLocation>
</comment>